<feature type="transmembrane region" description="Helical" evidence="7">
    <location>
        <begin position="456"/>
        <end position="478"/>
    </location>
</feature>
<reference evidence="9" key="1">
    <citation type="journal article" date="2020" name="Stud. Mycol.">
        <title>101 Dothideomycetes genomes: a test case for predicting lifestyles and emergence of pathogens.</title>
        <authorList>
            <person name="Haridas S."/>
            <person name="Albert R."/>
            <person name="Binder M."/>
            <person name="Bloem J."/>
            <person name="Labutti K."/>
            <person name="Salamov A."/>
            <person name="Andreopoulos B."/>
            <person name="Baker S."/>
            <person name="Barry K."/>
            <person name="Bills G."/>
            <person name="Bluhm B."/>
            <person name="Cannon C."/>
            <person name="Castanera R."/>
            <person name="Culley D."/>
            <person name="Daum C."/>
            <person name="Ezra D."/>
            <person name="Gonzalez J."/>
            <person name="Henrissat B."/>
            <person name="Kuo A."/>
            <person name="Liang C."/>
            <person name="Lipzen A."/>
            <person name="Lutzoni F."/>
            <person name="Magnuson J."/>
            <person name="Mondo S."/>
            <person name="Nolan M."/>
            <person name="Ohm R."/>
            <person name="Pangilinan J."/>
            <person name="Park H.-J."/>
            <person name="Ramirez L."/>
            <person name="Alfaro M."/>
            <person name="Sun H."/>
            <person name="Tritt A."/>
            <person name="Yoshinaga Y."/>
            <person name="Zwiers L.-H."/>
            <person name="Turgeon B."/>
            <person name="Goodwin S."/>
            <person name="Spatafora J."/>
            <person name="Crous P."/>
            <person name="Grigoriev I."/>
        </authorList>
    </citation>
    <scope>NUCLEOTIDE SEQUENCE</scope>
    <source>
        <strain evidence="9">CBS 113979</strain>
    </source>
</reference>
<feature type="transmembrane region" description="Helical" evidence="7">
    <location>
        <begin position="97"/>
        <end position="116"/>
    </location>
</feature>
<evidence type="ECO:0000256" key="2">
    <source>
        <dbReference type="ARBA" id="ARBA00022448"/>
    </source>
</evidence>
<dbReference type="GO" id="GO:0000329">
    <property type="term" value="C:fungal-type vacuole membrane"/>
    <property type="evidence" value="ECO:0007669"/>
    <property type="project" value="TreeGrafter"/>
</dbReference>
<dbReference type="OrthoDB" id="3437016at2759"/>
<feature type="transmembrane region" description="Helical" evidence="7">
    <location>
        <begin position="284"/>
        <end position="303"/>
    </location>
</feature>
<proteinExistence type="predicted"/>
<dbReference type="EMBL" id="ML977188">
    <property type="protein sequence ID" value="KAF1982136.1"/>
    <property type="molecule type" value="Genomic_DNA"/>
</dbReference>
<dbReference type="InterPro" id="IPR020846">
    <property type="entry name" value="MFS_dom"/>
</dbReference>
<organism evidence="9 10">
    <name type="scientific">Aulographum hederae CBS 113979</name>
    <dbReference type="NCBI Taxonomy" id="1176131"/>
    <lineage>
        <taxon>Eukaryota</taxon>
        <taxon>Fungi</taxon>
        <taxon>Dikarya</taxon>
        <taxon>Ascomycota</taxon>
        <taxon>Pezizomycotina</taxon>
        <taxon>Dothideomycetes</taxon>
        <taxon>Pleosporomycetidae</taxon>
        <taxon>Aulographales</taxon>
        <taxon>Aulographaceae</taxon>
    </lineage>
</organism>
<keyword evidence="10" id="KW-1185">Reference proteome</keyword>
<feature type="transmembrane region" description="Helical" evidence="7">
    <location>
        <begin position="153"/>
        <end position="173"/>
    </location>
</feature>
<evidence type="ECO:0000256" key="5">
    <source>
        <dbReference type="ARBA" id="ARBA00023136"/>
    </source>
</evidence>
<comment type="subcellular location">
    <subcellularLocation>
        <location evidence="1">Endomembrane system</location>
        <topology evidence="1">Multi-pass membrane protein</topology>
    </subcellularLocation>
</comment>
<feature type="region of interest" description="Disordered" evidence="6">
    <location>
        <begin position="1"/>
        <end position="48"/>
    </location>
</feature>
<keyword evidence="4 7" id="KW-1133">Transmembrane helix</keyword>
<dbReference type="SUPFAM" id="SSF103473">
    <property type="entry name" value="MFS general substrate transporter"/>
    <property type="match status" value="1"/>
</dbReference>
<accession>A0A6G1GME9</accession>
<evidence type="ECO:0000256" key="7">
    <source>
        <dbReference type="SAM" id="Phobius"/>
    </source>
</evidence>
<evidence type="ECO:0000256" key="3">
    <source>
        <dbReference type="ARBA" id="ARBA00022692"/>
    </source>
</evidence>
<keyword evidence="2" id="KW-0813">Transport</keyword>
<feature type="transmembrane region" description="Helical" evidence="7">
    <location>
        <begin position="323"/>
        <end position="342"/>
    </location>
</feature>
<gene>
    <name evidence="9" type="ORF">K402DRAFT_397873</name>
</gene>
<feature type="transmembrane region" description="Helical" evidence="7">
    <location>
        <begin position="220"/>
        <end position="241"/>
    </location>
</feature>
<dbReference type="GO" id="GO:0015174">
    <property type="term" value="F:basic amino acid transmembrane transporter activity"/>
    <property type="evidence" value="ECO:0007669"/>
    <property type="project" value="TreeGrafter"/>
</dbReference>
<dbReference type="InterPro" id="IPR011701">
    <property type="entry name" value="MFS"/>
</dbReference>
<feature type="transmembrane region" description="Helical" evidence="7">
    <location>
        <begin position="527"/>
        <end position="546"/>
    </location>
</feature>
<sequence length="558" mass="59114">MANPAIAGGETASGNGEQEPLLQDAQASDEYGAVGDGNGDATNGDDDQVPLAEEATTKQAILILGTVWIGVFFAALDGTIVATLAGPISTSFNSFTLLSWIASAYLIANAALQPLSGRLTDIFGRRSGLIFSNIMFAAGNLICGLAKTDVVMIFGRVVSGMGGGGLNTISTFIASDLIPLRRRGLWQGFGNICFALGAGLGGVFGGWVNDASPIGWRMAFLVQVPFIVVSGIIVAFTVKIPVKEKSMSRIKRVDFLGSLTLIMSLVLLLLGLNSGGNIVPWTHPLVLASLPLSVVFLCAFVYVEKKVAAEPVIPVDLLLDRTVAAACLANWFSSMALFGLLYYGPIYFQVLGYSTTASGARLIPSSAGAAIGSLGSGFLMKVTGKYYILTAFLLCCMVAANIITTTLFNRNVAVWVPFISFFLNGLGYGGMLTTTLLSLISAVDHASQALVTSASYAFRSTGSTIGITVAGAVFQNLLKKQLWERFGDEPGAAGMIRRLRDDLSEIKNLPEEWRDDVLTAYIESLRGVWGVLLGLMGLALVSGLFMREHTLHSTLARK</sequence>
<evidence type="ECO:0000259" key="8">
    <source>
        <dbReference type="PROSITE" id="PS50850"/>
    </source>
</evidence>
<dbReference type="Gene3D" id="1.20.1250.20">
    <property type="entry name" value="MFS general substrate transporter like domains"/>
    <property type="match status" value="1"/>
</dbReference>
<dbReference type="AlphaFoldDB" id="A0A6G1GME9"/>
<dbReference type="PANTHER" id="PTHR23501:SF191">
    <property type="entry name" value="VACUOLAR BASIC AMINO ACID TRANSPORTER 4"/>
    <property type="match status" value="1"/>
</dbReference>
<keyword evidence="5 7" id="KW-0472">Membrane</keyword>
<evidence type="ECO:0000256" key="1">
    <source>
        <dbReference type="ARBA" id="ARBA00004127"/>
    </source>
</evidence>
<feature type="transmembrane region" description="Helical" evidence="7">
    <location>
        <begin position="185"/>
        <end position="208"/>
    </location>
</feature>
<feature type="domain" description="Major facilitator superfamily (MFS) profile" evidence="8">
    <location>
        <begin position="63"/>
        <end position="551"/>
    </location>
</feature>
<dbReference type="PANTHER" id="PTHR23501">
    <property type="entry name" value="MAJOR FACILITATOR SUPERFAMILY"/>
    <property type="match status" value="1"/>
</dbReference>
<dbReference type="Pfam" id="PF07690">
    <property type="entry name" value="MFS_1"/>
    <property type="match status" value="1"/>
</dbReference>
<evidence type="ECO:0000256" key="6">
    <source>
        <dbReference type="SAM" id="MobiDB-lite"/>
    </source>
</evidence>
<protein>
    <submittedName>
        <fullName evidence="9">MFS general substrate transporter</fullName>
    </submittedName>
</protein>
<dbReference type="InterPro" id="IPR036259">
    <property type="entry name" value="MFS_trans_sf"/>
</dbReference>
<feature type="transmembrane region" description="Helical" evidence="7">
    <location>
        <begin position="414"/>
        <end position="444"/>
    </location>
</feature>
<evidence type="ECO:0000256" key="4">
    <source>
        <dbReference type="ARBA" id="ARBA00022989"/>
    </source>
</evidence>
<keyword evidence="3 7" id="KW-0812">Transmembrane</keyword>
<evidence type="ECO:0000313" key="10">
    <source>
        <dbReference type="Proteomes" id="UP000800041"/>
    </source>
</evidence>
<name>A0A6G1GME9_9PEZI</name>
<feature type="transmembrane region" description="Helical" evidence="7">
    <location>
        <begin position="253"/>
        <end position="272"/>
    </location>
</feature>
<dbReference type="Proteomes" id="UP000800041">
    <property type="component" value="Unassembled WGS sequence"/>
</dbReference>
<dbReference type="GO" id="GO:0012505">
    <property type="term" value="C:endomembrane system"/>
    <property type="evidence" value="ECO:0007669"/>
    <property type="project" value="UniProtKB-SubCell"/>
</dbReference>
<dbReference type="PROSITE" id="PS50850">
    <property type="entry name" value="MFS"/>
    <property type="match status" value="1"/>
</dbReference>
<feature type="transmembrane region" description="Helical" evidence="7">
    <location>
        <begin position="128"/>
        <end position="147"/>
    </location>
</feature>
<feature type="transmembrane region" description="Helical" evidence="7">
    <location>
        <begin position="386"/>
        <end position="408"/>
    </location>
</feature>
<feature type="transmembrane region" description="Helical" evidence="7">
    <location>
        <begin position="362"/>
        <end position="379"/>
    </location>
</feature>
<evidence type="ECO:0000313" key="9">
    <source>
        <dbReference type="EMBL" id="KAF1982136.1"/>
    </source>
</evidence>
<feature type="transmembrane region" description="Helical" evidence="7">
    <location>
        <begin position="61"/>
        <end position="85"/>
    </location>
</feature>